<accession>A0A6A7KAF9</accession>
<dbReference type="InterPro" id="IPR003838">
    <property type="entry name" value="ABC3_permease_C"/>
</dbReference>
<dbReference type="Pfam" id="PF02687">
    <property type="entry name" value="FtsX"/>
    <property type="match status" value="2"/>
</dbReference>
<proteinExistence type="predicted"/>
<feature type="domain" description="ABC3 transporter permease C-terminal" evidence="7">
    <location>
        <begin position="632"/>
        <end position="746"/>
    </location>
</feature>
<feature type="domain" description="ABC3 transporter permease C-terminal" evidence="7">
    <location>
        <begin position="254"/>
        <end position="357"/>
    </location>
</feature>
<dbReference type="AlphaFoldDB" id="A0A6A7KAF9"/>
<keyword evidence="3 6" id="KW-0812">Transmembrane</keyword>
<feature type="transmembrane region" description="Helical" evidence="6">
    <location>
        <begin position="254"/>
        <end position="276"/>
    </location>
</feature>
<sequence>MLFRKMLRDLKSNIVQFTSIFIMIFLGIFIFTGMHAVGNGMDQSSKVFYKETNLANATIYGLDFTKEDVKQLESKDGVEKVERRFQTNASLENDTKTTIQLNIVESNAISSNHLVEGEAFQRSKDGIWLNSLFAKANSIKVGDSIKLYVQGQIMTKRVKGLIINPEYVYGVKDENEMIPDHNNYGYAFLSSQDIKFEIPFNQLIIVTDLDKKILEDIKLSLFKEKQSVLVMQEDYSSVRMFQNEINQMKAMETIFPIAFLLIAILTTLTTMTRITVNQRTLIGSLKALGFSNGKILRHYTSYGTFIGILGGVLGMTTGPIILPDIIFSFQKGFYTLPEWKGIIEPTVALIVFFCISCCGLSGFFACRMELQGVAADILRPKAPKINKHTKLEKSRWWNLMKFDYQWNIRDLLRNKLRCAVAIIGIFGCMSLIICAFGLRDTVHGITDTAYKNINTYDTKVGLSEKITQEKFLEIEKNGYRQFIQESAIEIDDNGEMVSLAMTVIGEGDYLKYKGIDDKSITLPNSGVAITNKIAKLYDLKINDQLKWRLYGTDKWFTSKIMRIIKNPVGQGIYISEDSYKNMNQIMVPTAMLTNEETSKFTQEEFSFVQSKDDLINNMDVMMETMNAMIALLISAAVILGVVVLYNLGVLSFNERIRELATLKVLGFQYTKLRKILQIQNIWITLLGTLLGVPGGYLLLNYMLKYMGDSFDLSVNISYFSYAFSIIGTLMLSIGVNRLLSRKLKKIDMVSALKGVE</sequence>
<name>A0A6A7KAF9_9FIRM</name>
<gene>
    <name evidence="8" type="ORF">GC105_11880</name>
</gene>
<keyword evidence="4 6" id="KW-1133">Transmembrane helix</keyword>
<protein>
    <submittedName>
        <fullName evidence="8">FtsX-like permease family protein</fullName>
    </submittedName>
</protein>
<feature type="transmembrane region" description="Helical" evidence="6">
    <location>
        <begin position="342"/>
        <end position="365"/>
    </location>
</feature>
<comment type="caution">
    <text evidence="8">The sequence shown here is derived from an EMBL/GenBank/DDBJ whole genome shotgun (WGS) entry which is preliminary data.</text>
</comment>
<evidence type="ECO:0000313" key="8">
    <source>
        <dbReference type="EMBL" id="MPW26490.1"/>
    </source>
</evidence>
<keyword evidence="9" id="KW-1185">Reference proteome</keyword>
<comment type="subcellular location">
    <subcellularLocation>
        <location evidence="1">Cell membrane</location>
        <topology evidence="1">Multi-pass membrane protein</topology>
    </subcellularLocation>
</comment>
<evidence type="ECO:0000256" key="1">
    <source>
        <dbReference type="ARBA" id="ARBA00004651"/>
    </source>
</evidence>
<evidence type="ECO:0000256" key="3">
    <source>
        <dbReference type="ARBA" id="ARBA00022692"/>
    </source>
</evidence>
<feature type="transmembrane region" description="Helical" evidence="6">
    <location>
        <begin position="681"/>
        <end position="699"/>
    </location>
</feature>
<feature type="transmembrane region" description="Helical" evidence="6">
    <location>
        <begin position="20"/>
        <end position="38"/>
    </location>
</feature>
<feature type="transmembrane region" description="Helical" evidence="6">
    <location>
        <begin position="627"/>
        <end position="647"/>
    </location>
</feature>
<dbReference type="PANTHER" id="PTHR30287:SF1">
    <property type="entry name" value="INNER MEMBRANE PROTEIN"/>
    <property type="match status" value="1"/>
</dbReference>
<dbReference type="GO" id="GO:0005886">
    <property type="term" value="C:plasma membrane"/>
    <property type="evidence" value="ECO:0007669"/>
    <property type="project" value="UniProtKB-SubCell"/>
</dbReference>
<dbReference type="RefSeq" id="WP_152805056.1">
    <property type="nucleotide sequence ID" value="NZ_WHNX01000019.1"/>
</dbReference>
<organism evidence="8 9">
    <name type="scientific">Alkalibaculum sporogenes</name>
    <dbReference type="NCBI Taxonomy" id="2655001"/>
    <lineage>
        <taxon>Bacteria</taxon>
        <taxon>Bacillati</taxon>
        <taxon>Bacillota</taxon>
        <taxon>Clostridia</taxon>
        <taxon>Eubacteriales</taxon>
        <taxon>Eubacteriaceae</taxon>
        <taxon>Alkalibaculum</taxon>
    </lineage>
</organism>
<feature type="transmembrane region" description="Helical" evidence="6">
    <location>
        <begin position="302"/>
        <end position="322"/>
    </location>
</feature>
<evidence type="ECO:0000259" key="7">
    <source>
        <dbReference type="Pfam" id="PF02687"/>
    </source>
</evidence>
<feature type="transmembrane region" description="Helical" evidence="6">
    <location>
        <begin position="719"/>
        <end position="739"/>
    </location>
</feature>
<keyword evidence="2" id="KW-1003">Cell membrane</keyword>
<dbReference type="EMBL" id="WHNX01000019">
    <property type="protein sequence ID" value="MPW26490.1"/>
    <property type="molecule type" value="Genomic_DNA"/>
</dbReference>
<evidence type="ECO:0000256" key="5">
    <source>
        <dbReference type="ARBA" id="ARBA00023136"/>
    </source>
</evidence>
<evidence type="ECO:0000256" key="6">
    <source>
        <dbReference type="SAM" id="Phobius"/>
    </source>
</evidence>
<keyword evidence="5 6" id="KW-0472">Membrane</keyword>
<reference evidence="8 9" key="1">
    <citation type="submission" date="2019-10" db="EMBL/GenBank/DDBJ databases">
        <title>Alkalibaculum tamaniensis sp.nov., a new alkaliphilic acetogen, isolated on methoxylated aromatics from a mud volcano.</title>
        <authorList>
            <person name="Khomyakova M.A."/>
            <person name="Merkel A.Y."/>
            <person name="Bonch-Osmolovskaya E.A."/>
            <person name="Slobodkin A.I."/>
        </authorList>
    </citation>
    <scope>NUCLEOTIDE SEQUENCE [LARGE SCALE GENOMIC DNA]</scope>
    <source>
        <strain evidence="8 9">M08DMB</strain>
    </source>
</reference>
<dbReference type="PANTHER" id="PTHR30287">
    <property type="entry name" value="MEMBRANE COMPONENT OF PREDICTED ABC SUPERFAMILY METABOLITE UPTAKE TRANSPORTER"/>
    <property type="match status" value="1"/>
</dbReference>
<evidence type="ECO:0000256" key="2">
    <source>
        <dbReference type="ARBA" id="ARBA00022475"/>
    </source>
</evidence>
<feature type="transmembrane region" description="Helical" evidence="6">
    <location>
        <begin position="418"/>
        <end position="438"/>
    </location>
</feature>
<evidence type="ECO:0000256" key="4">
    <source>
        <dbReference type="ARBA" id="ARBA00022989"/>
    </source>
</evidence>
<evidence type="ECO:0000313" key="9">
    <source>
        <dbReference type="Proteomes" id="UP000440004"/>
    </source>
</evidence>
<dbReference type="InterPro" id="IPR038766">
    <property type="entry name" value="Membrane_comp_ABC_pdt"/>
</dbReference>
<dbReference type="Proteomes" id="UP000440004">
    <property type="component" value="Unassembled WGS sequence"/>
</dbReference>